<dbReference type="AlphaFoldDB" id="A0A0E9R650"/>
<accession>A0A0E9R650</accession>
<protein>
    <submittedName>
        <fullName evidence="1">Uncharacterized protein</fullName>
    </submittedName>
</protein>
<name>A0A0E9R650_ANGAN</name>
<sequence>MYNWIVDDALASLKIDHLKIAFALNWKMKVNCVI</sequence>
<proteinExistence type="predicted"/>
<evidence type="ECO:0000313" key="1">
    <source>
        <dbReference type="EMBL" id="JAH23945.1"/>
    </source>
</evidence>
<organism evidence="1">
    <name type="scientific">Anguilla anguilla</name>
    <name type="common">European freshwater eel</name>
    <name type="synonym">Muraena anguilla</name>
    <dbReference type="NCBI Taxonomy" id="7936"/>
    <lineage>
        <taxon>Eukaryota</taxon>
        <taxon>Metazoa</taxon>
        <taxon>Chordata</taxon>
        <taxon>Craniata</taxon>
        <taxon>Vertebrata</taxon>
        <taxon>Euteleostomi</taxon>
        <taxon>Actinopterygii</taxon>
        <taxon>Neopterygii</taxon>
        <taxon>Teleostei</taxon>
        <taxon>Anguilliformes</taxon>
        <taxon>Anguillidae</taxon>
        <taxon>Anguilla</taxon>
    </lineage>
</organism>
<reference evidence="1" key="1">
    <citation type="submission" date="2014-11" db="EMBL/GenBank/DDBJ databases">
        <authorList>
            <person name="Amaro Gonzalez C."/>
        </authorList>
    </citation>
    <scope>NUCLEOTIDE SEQUENCE</scope>
</reference>
<dbReference type="EMBL" id="GBXM01084632">
    <property type="protein sequence ID" value="JAH23945.1"/>
    <property type="molecule type" value="Transcribed_RNA"/>
</dbReference>
<reference evidence="1" key="2">
    <citation type="journal article" date="2015" name="Fish Shellfish Immunol.">
        <title>Early steps in the European eel (Anguilla anguilla)-Vibrio vulnificus interaction in the gills: Role of the RtxA13 toxin.</title>
        <authorList>
            <person name="Callol A."/>
            <person name="Pajuelo D."/>
            <person name="Ebbesson L."/>
            <person name="Teles M."/>
            <person name="MacKenzie S."/>
            <person name="Amaro C."/>
        </authorList>
    </citation>
    <scope>NUCLEOTIDE SEQUENCE</scope>
</reference>